<evidence type="ECO:0000313" key="2">
    <source>
        <dbReference type="Proteomes" id="UP001161325"/>
    </source>
</evidence>
<evidence type="ECO:0000313" key="1">
    <source>
        <dbReference type="EMBL" id="GLC24139.1"/>
    </source>
</evidence>
<dbReference type="InterPro" id="IPR011013">
    <property type="entry name" value="Gal_mutarotase_sf_dom"/>
</dbReference>
<protein>
    <recommendedName>
        <fullName evidence="3">Aldose 1-epimerase</fullName>
    </recommendedName>
</protein>
<dbReference type="EMBL" id="BRXS01000001">
    <property type="protein sequence ID" value="GLC24139.1"/>
    <property type="molecule type" value="Genomic_DNA"/>
</dbReference>
<sequence length="333" mass="36706">MAFEPVTLAAHGSQVEIIPALGGKIASLRLADHEWLWTSDVLPWAAPDERLAADDAASYVELADTGGYDECLPTVGACRLPADVAGVGGLALPDHGELWSQFAATERVDGSANPEVVTRWRGRRMAYQFSRAVSIEPDGAVRMQYTLESRADAPLPFLWSSHPLLPLTPDTRLELPIAARVRVWAQHGVDLGGERAEHRWPVLRVRDGDGGPARERDFTFPARGAEPYACKLFLDLPRPSTHVVRLAVEQDGARLEVEVDAREVPHMGLWLNHGAWTPFAERRGYRNLAFEPCIGAPDPLDAALGEWGGAAWLAPGEVRQWTLRWRGRRRTTG</sequence>
<dbReference type="GO" id="GO:0003824">
    <property type="term" value="F:catalytic activity"/>
    <property type="evidence" value="ECO:0007669"/>
    <property type="project" value="InterPro"/>
</dbReference>
<dbReference type="Gene3D" id="2.70.98.10">
    <property type="match status" value="1"/>
</dbReference>
<dbReference type="GO" id="GO:0005975">
    <property type="term" value="P:carbohydrate metabolic process"/>
    <property type="evidence" value="ECO:0007669"/>
    <property type="project" value="InterPro"/>
</dbReference>
<dbReference type="GO" id="GO:0030246">
    <property type="term" value="F:carbohydrate binding"/>
    <property type="evidence" value="ECO:0007669"/>
    <property type="project" value="InterPro"/>
</dbReference>
<organism evidence="1 2">
    <name type="scientific">Roseisolibacter agri</name>
    <dbReference type="NCBI Taxonomy" id="2014610"/>
    <lineage>
        <taxon>Bacteria</taxon>
        <taxon>Pseudomonadati</taxon>
        <taxon>Gemmatimonadota</taxon>
        <taxon>Gemmatimonadia</taxon>
        <taxon>Gemmatimonadales</taxon>
        <taxon>Gemmatimonadaceae</taxon>
        <taxon>Roseisolibacter</taxon>
    </lineage>
</organism>
<name>A0AA37Q097_9BACT</name>
<comment type="caution">
    <text evidence="1">The sequence shown here is derived from an EMBL/GenBank/DDBJ whole genome shotgun (WGS) entry which is preliminary data.</text>
</comment>
<gene>
    <name evidence="1" type="ORF">rosag_06520</name>
</gene>
<dbReference type="RefSeq" id="WP_284348587.1">
    <property type="nucleotide sequence ID" value="NZ_BRXS01000001.1"/>
</dbReference>
<dbReference type="Proteomes" id="UP001161325">
    <property type="component" value="Unassembled WGS sequence"/>
</dbReference>
<dbReference type="InterPro" id="IPR014718">
    <property type="entry name" value="GH-type_carb-bd"/>
</dbReference>
<keyword evidence="2" id="KW-1185">Reference proteome</keyword>
<dbReference type="SUPFAM" id="SSF74650">
    <property type="entry name" value="Galactose mutarotase-like"/>
    <property type="match status" value="1"/>
</dbReference>
<dbReference type="AlphaFoldDB" id="A0AA37Q097"/>
<evidence type="ECO:0008006" key="3">
    <source>
        <dbReference type="Google" id="ProtNLM"/>
    </source>
</evidence>
<accession>A0AA37Q097</accession>
<proteinExistence type="predicted"/>
<reference evidence="1" key="1">
    <citation type="submission" date="2022-08" db="EMBL/GenBank/DDBJ databases">
        <title>Draft genome sequencing of Roseisolibacter agri AW1220.</title>
        <authorList>
            <person name="Tobiishi Y."/>
            <person name="Tonouchi A."/>
        </authorList>
    </citation>
    <scope>NUCLEOTIDE SEQUENCE</scope>
    <source>
        <strain evidence="1">AW1220</strain>
    </source>
</reference>